<accession>A0A1H6F966</accession>
<keyword evidence="3 10" id="KW-1133">Transmembrane helix</keyword>
<dbReference type="AlphaFoldDB" id="A0A1H6F966"/>
<feature type="compositionally biased region" description="Acidic residues" evidence="9">
    <location>
        <begin position="685"/>
        <end position="697"/>
    </location>
</feature>
<evidence type="ECO:0000256" key="6">
    <source>
        <dbReference type="ARBA" id="ARBA00029447"/>
    </source>
</evidence>
<evidence type="ECO:0000259" key="12">
    <source>
        <dbReference type="PROSITE" id="PS50885"/>
    </source>
</evidence>
<dbReference type="RefSeq" id="WP_103919970.1">
    <property type="nucleotide sequence ID" value="NZ_FMSV02000437.1"/>
</dbReference>
<dbReference type="Gene3D" id="1.10.287.950">
    <property type="entry name" value="Methyl-accepting chemotaxis protein"/>
    <property type="match status" value="1"/>
</dbReference>
<dbReference type="Proteomes" id="UP000236724">
    <property type="component" value="Unassembled WGS sequence"/>
</dbReference>
<dbReference type="PANTHER" id="PTHR32089:SF119">
    <property type="entry name" value="METHYL-ACCEPTING CHEMOTAXIS PROTEIN CTPL"/>
    <property type="match status" value="1"/>
</dbReference>
<dbReference type="GO" id="GO:0007165">
    <property type="term" value="P:signal transduction"/>
    <property type="evidence" value="ECO:0007669"/>
    <property type="project" value="UniProtKB-KW"/>
</dbReference>
<dbReference type="SMART" id="SM00283">
    <property type="entry name" value="MA"/>
    <property type="match status" value="1"/>
</dbReference>
<evidence type="ECO:0000256" key="7">
    <source>
        <dbReference type="PROSITE-ProRule" id="PRU00284"/>
    </source>
</evidence>
<comment type="subcellular location">
    <subcellularLocation>
        <location evidence="1">Membrane</location>
        <topology evidence="1">Multi-pass membrane protein</topology>
    </subcellularLocation>
</comment>
<dbReference type="PROSITE" id="PS50885">
    <property type="entry name" value="HAMP"/>
    <property type="match status" value="1"/>
</dbReference>
<organism evidence="13 14">
    <name type="scientific">Candidatus Venteria ishoeyi</name>
    <dbReference type="NCBI Taxonomy" id="1899563"/>
    <lineage>
        <taxon>Bacteria</taxon>
        <taxon>Pseudomonadati</taxon>
        <taxon>Pseudomonadota</taxon>
        <taxon>Gammaproteobacteria</taxon>
        <taxon>Thiotrichales</taxon>
        <taxon>Thiotrichaceae</taxon>
        <taxon>Venteria</taxon>
    </lineage>
</organism>
<evidence type="ECO:0000256" key="3">
    <source>
        <dbReference type="ARBA" id="ARBA00022989"/>
    </source>
</evidence>
<keyword evidence="4 10" id="KW-0472">Membrane</keyword>
<keyword evidence="14" id="KW-1185">Reference proteome</keyword>
<evidence type="ECO:0000313" key="14">
    <source>
        <dbReference type="Proteomes" id="UP000236724"/>
    </source>
</evidence>
<dbReference type="GO" id="GO:0016020">
    <property type="term" value="C:membrane"/>
    <property type="evidence" value="ECO:0007669"/>
    <property type="project" value="UniProtKB-SubCell"/>
</dbReference>
<name>A0A1H6F966_9GAMM</name>
<dbReference type="EMBL" id="FMSV02000437">
    <property type="protein sequence ID" value="SEH06143.1"/>
    <property type="molecule type" value="Genomic_DNA"/>
</dbReference>
<feature type="domain" description="HAMP" evidence="12">
    <location>
        <begin position="347"/>
        <end position="398"/>
    </location>
</feature>
<dbReference type="GO" id="GO:0006935">
    <property type="term" value="P:chemotaxis"/>
    <property type="evidence" value="ECO:0007669"/>
    <property type="project" value="UniProtKB-ARBA"/>
</dbReference>
<dbReference type="Pfam" id="PF00015">
    <property type="entry name" value="MCPsignal"/>
    <property type="match status" value="1"/>
</dbReference>
<feature type="transmembrane region" description="Helical" evidence="10">
    <location>
        <begin position="305"/>
        <end position="325"/>
    </location>
</feature>
<evidence type="ECO:0000256" key="9">
    <source>
        <dbReference type="SAM" id="MobiDB-lite"/>
    </source>
</evidence>
<protein>
    <submittedName>
        <fullName evidence="13">Methyl-accepting chemotaxis protein CtpL</fullName>
    </submittedName>
</protein>
<feature type="domain" description="Methyl-accepting transducer" evidence="11">
    <location>
        <begin position="403"/>
        <end position="639"/>
    </location>
</feature>
<dbReference type="Pfam" id="PF13675">
    <property type="entry name" value="PilJ"/>
    <property type="match status" value="1"/>
</dbReference>
<gene>
    <name evidence="13" type="primary">ctpL</name>
    <name evidence="13" type="ORF">MBHS_01998</name>
</gene>
<evidence type="ECO:0000256" key="10">
    <source>
        <dbReference type="SAM" id="Phobius"/>
    </source>
</evidence>
<evidence type="ECO:0000259" key="11">
    <source>
        <dbReference type="PROSITE" id="PS50111"/>
    </source>
</evidence>
<dbReference type="CDD" id="cd11386">
    <property type="entry name" value="MCP_signal"/>
    <property type="match status" value="1"/>
</dbReference>
<dbReference type="PROSITE" id="PS50111">
    <property type="entry name" value="CHEMOTAXIS_TRANSDUC_2"/>
    <property type="match status" value="1"/>
</dbReference>
<reference evidence="13 14" key="1">
    <citation type="submission" date="2016-10" db="EMBL/GenBank/DDBJ databases">
        <authorList>
            <person name="de Groot N.N."/>
        </authorList>
    </citation>
    <scope>NUCLEOTIDE SEQUENCE [LARGE SCALE GENOMIC DNA]</scope>
    <source>
        <strain evidence="13">MBHS1</strain>
    </source>
</reference>
<keyword evidence="5 7" id="KW-0807">Transducer</keyword>
<dbReference type="FunFam" id="1.10.287.950:FF:000001">
    <property type="entry name" value="Methyl-accepting chemotaxis sensory transducer"/>
    <property type="match status" value="1"/>
</dbReference>
<proteinExistence type="inferred from homology"/>
<keyword evidence="8" id="KW-0175">Coiled coil</keyword>
<evidence type="ECO:0000256" key="1">
    <source>
        <dbReference type="ARBA" id="ARBA00004141"/>
    </source>
</evidence>
<evidence type="ECO:0000256" key="8">
    <source>
        <dbReference type="SAM" id="Coils"/>
    </source>
</evidence>
<evidence type="ECO:0000256" key="4">
    <source>
        <dbReference type="ARBA" id="ARBA00023136"/>
    </source>
</evidence>
<evidence type="ECO:0000256" key="5">
    <source>
        <dbReference type="ARBA" id="ARBA00023224"/>
    </source>
</evidence>
<feature type="coiled-coil region" evidence="8">
    <location>
        <begin position="325"/>
        <end position="359"/>
    </location>
</feature>
<dbReference type="InterPro" id="IPR004089">
    <property type="entry name" value="MCPsignal_dom"/>
</dbReference>
<keyword evidence="2 10" id="KW-0812">Transmembrane</keyword>
<dbReference type="PANTHER" id="PTHR32089">
    <property type="entry name" value="METHYL-ACCEPTING CHEMOTAXIS PROTEIN MCPB"/>
    <property type="match status" value="1"/>
</dbReference>
<dbReference type="InterPro" id="IPR029095">
    <property type="entry name" value="NarX-like_N"/>
</dbReference>
<evidence type="ECO:0000256" key="2">
    <source>
        <dbReference type="ARBA" id="ARBA00022692"/>
    </source>
</evidence>
<dbReference type="OrthoDB" id="5620315at2"/>
<dbReference type="SUPFAM" id="SSF58104">
    <property type="entry name" value="Methyl-accepting chemotaxis protein (MCP) signaling domain"/>
    <property type="match status" value="1"/>
</dbReference>
<comment type="similarity">
    <text evidence="6">Belongs to the methyl-accepting chemotaxis (MCP) protein family.</text>
</comment>
<dbReference type="InterPro" id="IPR003660">
    <property type="entry name" value="HAMP_dom"/>
</dbReference>
<feature type="region of interest" description="Disordered" evidence="9">
    <location>
        <begin position="677"/>
        <end position="697"/>
    </location>
</feature>
<sequence>MNKFINPDSNRVLFSLIGLLLVAFILMAITFYIVADSRSADQKYQARITSMRLLAQQMTQDAQMAADGNKEAFAVLRKKQEDFQYNLTMLREGNPEEDLLPTPEMILPTLEALETNWASIDTSIEELFKAETVVLAAYGQFEEMTGLTQEITASAEQMIETLVNTGAGQTQMFMATRELMLLERIGNNIRSAYQGNIDAEVQLGEDMSGFVDILNTLLNGNEENGLPAISSPEAQTSIEDLIQLFQERFQIVDEFLDSDGADFLFSAIDAAGDVLVNTDELLFSIEDLQNAYIGTIEERFFSVSLGNIMAGVVFFTMALLTWVMVQSARNRAVEARKTLEESEETNKRNQEAILRLLSEISDLADGDLTVTATVSEDFTGAIADALNFSIESLRDLVVSINQTAEQVSDAAQGTRKIGEQLTEASERQAQQIAKAGQAIIGMTNSVKKVSANAIDSADVAKKSVEIAGKGAKSVQDTISGMDNIREQIQETSKRIKRLGESSQEIGEIVGLIDDIADQTNILALNAAIQAAMAGDAGRGFAVVADEIQRLAERSGNATKQIDALVKTIQGDTNEAVSSMEQSTSNVVDGAKLAEVAGESLIEIESVSVQLAGQIENIAQTSRTQSAVASNIAGTMTIIQEITTQTSQGTNETALSIERLSSLANDLKTSVSGFTLPSSGGAADELMPEEDDGFVVDL</sequence>
<evidence type="ECO:0000313" key="13">
    <source>
        <dbReference type="EMBL" id="SEH06143.1"/>
    </source>
</evidence>
<feature type="transmembrane region" description="Helical" evidence="10">
    <location>
        <begin position="12"/>
        <end position="35"/>
    </location>
</feature>